<keyword evidence="2" id="KW-1185">Reference proteome</keyword>
<reference evidence="1 2" key="1">
    <citation type="submission" date="2023-09" db="EMBL/GenBank/DDBJ databases">
        <authorList>
            <person name="Wang M."/>
        </authorList>
    </citation>
    <scope>NUCLEOTIDE SEQUENCE [LARGE SCALE GENOMIC DNA]</scope>
    <source>
        <strain evidence="1">GT-2023</strain>
        <tissue evidence="1">Liver</tissue>
    </source>
</reference>
<accession>A0ABR3LR75</accession>
<comment type="caution">
    <text evidence="1">The sequence shown here is derived from an EMBL/GenBank/DDBJ whole genome shotgun (WGS) entry which is preliminary data.</text>
</comment>
<protein>
    <submittedName>
        <fullName evidence="1">Uncharacterized protein</fullName>
    </submittedName>
</protein>
<proteinExistence type="predicted"/>
<name>A0ABR3LR75_9TELE</name>
<sequence>MAFSPNFEAGNRAEDPRVAVVVAEWLRRWTRNPLGSPRAGSNPADYAVSRRPLRRSGWGLFFASPSTDCLRCGKGALRGLWKNREPDAAGPFNLRVRVQVRSGAP</sequence>
<evidence type="ECO:0000313" key="2">
    <source>
        <dbReference type="Proteomes" id="UP001558613"/>
    </source>
</evidence>
<gene>
    <name evidence="1" type="ORF">QQF64_016488</name>
</gene>
<organism evidence="1 2">
    <name type="scientific">Cirrhinus molitorella</name>
    <name type="common">mud carp</name>
    <dbReference type="NCBI Taxonomy" id="172907"/>
    <lineage>
        <taxon>Eukaryota</taxon>
        <taxon>Metazoa</taxon>
        <taxon>Chordata</taxon>
        <taxon>Craniata</taxon>
        <taxon>Vertebrata</taxon>
        <taxon>Euteleostomi</taxon>
        <taxon>Actinopterygii</taxon>
        <taxon>Neopterygii</taxon>
        <taxon>Teleostei</taxon>
        <taxon>Ostariophysi</taxon>
        <taxon>Cypriniformes</taxon>
        <taxon>Cyprinidae</taxon>
        <taxon>Labeoninae</taxon>
        <taxon>Labeonini</taxon>
        <taxon>Cirrhinus</taxon>
    </lineage>
</organism>
<dbReference type="EMBL" id="JAYMGO010000020">
    <property type="protein sequence ID" value="KAL1254259.1"/>
    <property type="molecule type" value="Genomic_DNA"/>
</dbReference>
<dbReference type="Proteomes" id="UP001558613">
    <property type="component" value="Unassembled WGS sequence"/>
</dbReference>
<evidence type="ECO:0000313" key="1">
    <source>
        <dbReference type="EMBL" id="KAL1254259.1"/>
    </source>
</evidence>